<dbReference type="AlphaFoldDB" id="A0A0P1I329"/>
<evidence type="ECO:0000256" key="1">
    <source>
        <dbReference type="ARBA" id="ARBA00022723"/>
    </source>
</evidence>
<dbReference type="RefSeq" id="WP_058280310.1">
    <property type="nucleotide sequence ID" value="NZ_CYUD01000001.1"/>
</dbReference>
<dbReference type="EMBL" id="CYUD01000001">
    <property type="protein sequence ID" value="CUJ87145.1"/>
    <property type="molecule type" value="Genomic_DNA"/>
</dbReference>
<organism evidence="3 4">
    <name type="scientific">Ruegeria denitrificans</name>
    <dbReference type="NCBI Taxonomy" id="1715692"/>
    <lineage>
        <taxon>Bacteria</taxon>
        <taxon>Pseudomonadati</taxon>
        <taxon>Pseudomonadota</taxon>
        <taxon>Alphaproteobacteria</taxon>
        <taxon>Rhodobacterales</taxon>
        <taxon>Roseobacteraceae</taxon>
        <taxon>Ruegeria</taxon>
    </lineage>
</organism>
<dbReference type="CDD" id="cd03416">
    <property type="entry name" value="CbiX_SirB_N"/>
    <property type="match status" value="1"/>
</dbReference>
<dbReference type="Gene3D" id="3.40.50.1400">
    <property type="match status" value="2"/>
</dbReference>
<dbReference type="STRING" id="1715692.RUE5091_00568"/>
<dbReference type="OrthoDB" id="7346027at2"/>
<dbReference type="InterPro" id="IPR002762">
    <property type="entry name" value="CbiX-like"/>
</dbReference>
<sequence>MHHALIVAHGQPSDPDPAEQALAAYAAEVDALSGNVSVQSATLAAPGVFEQRVSELTDDAVIYPLFMAKGWFVTSALPRRLAGRNLRVLDPLGVDPDLPVLVAAALRDQLAENQWVAQETDLVLAAHGSGRSRNPSAVARAFVGALAQHLTFKSIHLGFVEEPPSIAEAATGLSGQALCLPYFACTGGHVLEDVPQALKAAAFKGQILPVVGELPLIKRHIASTLTRAFHKA</sequence>
<dbReference type="PANTHER" id="PTHR33542">
    <property type="entry name" value="SIROHYDROCHLORIN FERROCHELATASE, CHLOROPLASTIC"/>
    <property type="match status" value="1"/>
</dbReference>
<evidence type="ECO:0000313" key="4">
    <source>
        <dbReference type="Proteomes" id="UP000051260"/>
    </source>
</evidence>
<evidence type="ECO:0000256" key="2">
    <source>
        <dbReference type="ARBA" id="ARBA00023239"/>
    </source>
</evidence>
<name>A0A0P1I329_9RHOB</name>
<protein>
    <submittedName>
        <fullName evidence="3">Sirohydrochlorin cobaltochelatase</fullName>
    </submittedName>
</protein>
<gene>
    <name evidence="3" type="ORF">RUE5091_00568</name>
</gene>
<dbReference type="GO" id="GO:0016829">
    <property type="term" value="F:lyase activity"/>
    <property type="evidence" value="ECO:0007669"/>
    <property type="project" value="UniProtKB-KW"/>
</dbReference>
<dbReference type="SUPFAM" id="SSF53800">
    <property type="entry name" value="Chelatase"/>
    <property type="match status" value="1"/>
</dbReference>
<accession>A0A0P1I329</accession>
<dbReference type="PANTHER" id="PTHR33542:SF3">
    <property type="entry name" value="SIROHYDROCHLORIN FERROCHELATASE, CHLOROPLASTIC"/>
    <property type="match status" value="1"/>
</dbReference>
<proteinExistence type="predicted"/>
<dbReference type="GO" id="GO:0046872">
    <property type="term" value="F:metal ion binding"/>
    <property type="evidence" value="ECO:0007669"/>
    <property type="project" value="UniProtKB-KW"/>
</dbReference>
<dbReference type="Proteomes" id="UP000051260">
    <property type="component" value="Unassembled WGS sequence"/>
</dbReference>
<reference evidence="4" key="1">
    <citation type="submission" date="2015-09" db="EMBL/GenBank/DDBJ databases">
        <authorList>
            <person name="Rodrigo-Torres L."/>
            <person name="Arahal D.R."/>
        </authorList>
    </citation>
    <scope>NUCLEOTIDE SEQUENCE [LARGE SCALE GENOMIC DNA]</scope>
    <source>
        <strain evidence="4">CECT 5091</strain>
    </source>
</reference>
<evidence type="ECO:0000313" key="3">
    <source>
        <dbReference type="EMBL" id="CUJ87145.1"/>
    </source>
</evidence>
<keyword evidence="2" id="KW-0456">Lyase</keyword>
<keyword evidence="4" id="KW-1185">Reference proteome</keyword>
<dbReference type="InterPro" id="IPR050963">
    <property type="entry name" value="Sirohydro_Cobaltochel/CbiX"/>
</dbReference>
<dbReference type="Pfam" id="PF01903">
    <property type="entry name" value="CbiX"/>
    <property type="match status" value="1"/>
</dbReference>
<keyword evidence="1" id="KW-0479">Metal-binding</keyword>